<gene>
    <name evidence="3" type="ORF">RS130_02125</name>
</gene>
<dbReference type="CDD" id="cd00158">
    <property type="entry name" value="RHOD"/>
    <property type="match status" value="1"/>
</dbReference>
<feature type="signal peptide" evidence="1">
    <location>
        <begin position="1"/>
        <end position="26"/>
    </location>
</feature>
<dbReference type="PANTHER" id="PTHR43031:SF1">
    <property type="entry name" value="PYRIDINE NUCLEOTIDE-DISULPHIDE OXIDOREDUCTASE"/>
    <property type="match status" value="1"/>
</dbReference>
<dbReference type="InterPro" id="IPR001763">
    <property type="entry name" value="Rhodanese-like_dom"/>
</dbReference>
<dbReference type="EMBL" id="JAWDIO010000002">
    <property type="protein sequence ID" value="MDU0352880.1"/>
    <property type="molecule type" value="Genomic_DNA"/>
</dbReference>
<evidence type="ECO:0000313" key="3">
    <source>
        <dbReference type="EMBL" id="MDU0352880.1"/>
    </source>
</evidence>
<sequence>MSRITSKTLNQLIFGLLACIGLSSHAASINEISQAALLDVDKTQHIIVDVRTAREYSEGHVPGAINIPLSKIQKDATRLNLDKNKTVVLYCRSGYRAAKAADILLDNGFEHLLHLEGDMLGWSKAGLTTEN</sequence>
<dbReference type="InterPro" id="IPR036873">
    <property type="entry name" value="Rhodanese-like_dom_sf"/>
</dbReference>
<comment type="caution">
    <text evidence="3">The sequence shown here is derived from an EMBL/GenBank/DDBJ whole genome shotgun (WGS) entry which is preliminary data.</text>
</comment>
<dbReference type="SUPFAM" id="SSF52821">
    <property type="entry name" value="Rhodanese/Cell cycle control phosphatase"/>
    <property type="match status" value="1"/>
</dbReference>
<reference evidence="3 4" key="1">
    <citation type="submission" date="2023-10" db="EMBL/GenBank/DDBJ databases">
        <title>Glaciecola aquimarina strain GGW-M5 nov., isolated from a coastal seawater.</title>
        <authorList>
            <person name="Bayburt H."/>
            <person name="Kim J.M."/>
            <person name="Choi B.J."/>
            <person name="Jeon C.O."/>
        </authorList>
    </citation>
    <scope>NUCLEOTIDE SEQUENCE [LARGE SCALE GENOMIC DNA]</scope>
    <source>
        <strain evidence="3 4">KCTC 32108</strain>
    </source>
</reference>
<evidence type="ECO:0000256" key="1">
    <source>
        <dbReference type="SAM" id="SignalP"/>
    </source>
</evidence>
<dbReference type="Proteomes" id="UP001247805">
    <property type="component" value="Unassembled WGS sequence"/>
</dbReference>
<dbReference type="Gene3D" id="3.40.250.10">
    <property type="entry name" value="Rhodanese-like domain"/>
    <property type="match status" value="1"/>
</dbReference>
<dbReference type="PROSITE" id="PS50206">
    <property type="entry name" value="RHODANESE_3"/>
    <property type="match status" value="1"/>
</dbReference>
<evidence type="ECO:0000313" key="4">
    <source>
        <dbReference type="Proteomes" id="UP001247805"/>
    </source>
</evidence>
<evidence type="ECO:0000259" key="2">
    <source>
        <dbReference type="PROSITE" id="PS50206"/>
    </source>
</evidence>
<dbReference type="RefSeq" id="WP_316024586.1">
    <property type="nucleotide sequence ID" value="NZ_JAWDIO010000002.1"/>
</dbReference>
<accession>A0ABU3SS82</accession>
<keyword evidence="1" id="KW-0732">Signal</keyword>
<feature type="chain" id="PRO_5047298006" evidence="1">
    <location>
        <begin position="27"/>
        <end position="131"/>
    </location>
</feature>
<dbReference type="InterPro" id="IPR050229">
    <property type="entry name" value="GlpE_sulfurtransferase"/>
</dbReference>
<dbReference type="PROSITE" id="PS00380">
    <property type="entry name" value="RHODANESE_1"/>
    <property type="match status" value="1"/>
</dbReference>
<dbReference type="Pfam" id="PF00581">
    <property type="entry name" value="Rhodanese"/>
    <property type="match status" value="1"/>
</dbReference>
<organism evidence="3 4">
    <name type="scientific">Paraglaciecola aquimarina</name>
    <dbReference type="NCBI Taxonomy" id="1235557"/>
    <lineage>
        <taxon>Bacteria</taxon>
        <taxon>Pseudomonadati</taxon>
        <taxon>Pseudomonadota</taxon>
        <taxon>Gammaproteobacteria</taxon>
        <taxon>Alteromonadales</taxon>
        <taxon>Alteromonadaceae</taxon>
        <taxon>Paraglaciecola</taxon>
    </lineage>
</organism>
<name>A0ABU3SS82_9ALTE</name>
<keyword evidence="4" id="KW-1185">Reference proteome</keyword>
<dbReference type="PROSITE" id="PS51257">
    <property type="entry name" value="PROKAR_LIPOPROTEIN"/>
    <property type="match status" value="1"/>
</dbReference>
<dbReference type="InterPro" id="IPR001307">
    <property type="entry name" value="Thiosulphate_STrfase_CS"/>
</dbReference>
<protein>
    <submittedName>
        <fullName evidence="3">Rhodanese-like domain-containing protein</fullName>
    </submittedName>
</protein>
<feature type="domain" description="Rhodanese" evidence="2">
    <location>
        <begin position="41"/>
        <end position="131"/>
    </location>
</feature>
<proteinExistence type="predicted"/>
<dbReference type="SMART" id="SM00450">
    <property type="entry name" value="RHOD"/>
    <property type="match status" value="1"/>
</dbReference>
<dbReference type="PANTHER" id="PTHR43031">
    <property type="entry name" value="FAD-DEPENDENT OXIDOREDUCTASE"/>
    <property type="match status" value="1"/>
</dbReference>